<dbReference type="InterPro" id="IPR000014">
    <property type="entry name" value="PAS"/>
</dbReference>
<gene>
    <name evidence="2" type="ORF">GCM10011335_20330</name>
</gene>
<protein>
    <submittedName>
        <fullName evidence="2">Transcriptional regulator PpsR</fullName>
    </submittedName>
</protein>
<reference evidence="2" key="2">
    <citation type="submission" date="2020-09" db="EMBL/GenBank/DDBJ databases">
        <authorList>
            <person name="Sun Q."/>
            <person name="Zhou Y."/>
        </authorList>
    </citation>
    <scope>NUCLEOTIDE SEQUENCE</scope>
    <source>
        <strain evidence="2">CGMCC 1.15493</strain>
    </source>
</reference>
<feature type="domain" description="PAS" evidence="1">
    <location>
        <begin position="174"/>
        <end position="241"/>
    </location>
</feature>
<dbReference type="InterPro" id="IPR009057">
    <property type="entry name" value="Homeodomain-like_sf"/>
</dbReference>
<dbReference type="Gene3D" id="1.10.10.60">
    <property type="entry name" value="Homeodomain-like"/>
    <property type="match status" value="1"/>
</dbReference>
<accession>A0A917DAB7</accession>
<dbReference type="Gene3D" id="1.20.5.430">
    <property type="match status" value="1"/>
</dbReference>
<dbReference type="PRINTS" id="PR01590">
    <property type="entry name" value="HTHFIS"/>
</dbReference>
<dbReference type="CDD" id="cd00130">
    <property type="entry name" value="PAS"/>
    <property type="match status" value="2"/>
</dbReference>
<comment type="caution">
    <text evidence="2">The sequence shown here is derived from an EMBL/GenBank/DDBJ whole genome shotgun (WGS) entry which is preliminary data.</text>
</comment>
<dbReference type="InterPro" id="IPR035965">
    <property type="entry name" value="PAS-like_dom_sf"/>
</dbReference>
<dbReference type="AlphaFoldDB" id="A0A917DAB7"/>
<sequence length="488" mass="52671">MQRRSDEGLFINEGKLVSCEVARSFNSPRDLFSGLGAESLAALMTANSFLSVVLSPAGEVVDVAYADPGLKAWGVDGWIGRKWNTTVAADSRAKIDALLAEAERASPTRARQVNHPGATGEDLPVSYHVLSLDGARSRIAFGTDLRPISAMQQRLVSAQVEMEKDYRKLRDIESRYRMLFNFSVEPLLVVDGRSLKILEANQGAAELLARPIDKLTGLSVGAVFARDDQSLALDALRAVETRARPATFAARPLGSEQRLSVRATPFREFGRTNLLLRLADGAASEPFPGADSHMAAAAQSLPDGVVVVNGEATILEANPAFLELIRVMALDLVEDRQLDNWLGGSGVDVQVLMANLREHGTMRRFSSVIRDELGGRGTVEISAAKFSGRGGPLFGLAIREVPLAEAMQAGLAGQGPNAAAQLIELVGRVPLKNLVRDTADIIEKLCIEAALRLTDNNRASAADMLGLSRQSLYMKLRRYGIEQDEASE</sequence>
<dbReference type="SMART" id="SM00091">
    <property type="entry name" value="PAS"/>
    <property type="match status" value="2"/>
</dbReference>
<evidence type="ECO:0000313" key="2">
    <source>
        <dbReference type="EMBL" id="GGD17379.1"/>
    </source>
</evidence>
<evidence type="ECO:0000313" key="3">
    <source>
        <dbReference type="Proteomes" id="UP000613160"/>
    </source>
</evidence>
<dbReference type="SUPFAM" id="SSF46689">
    <property type="entry name" value="Homeodomain-like"/>
    <property type="match status" value="1"/>
</dbReference>
<dbReference type="InterPro" id="IPR002197">
    <property type="entry name" value="HTH_Fis"/>
</dbReference>
<feature type="domain" description="PAS" evidence="1">
    <location>
        <begin position="292"/>
        <end position="361"/>
    </location>
</feature>
<dbReference type="Pfam" id="PF02954">
    <property type="entry name" value="HTH_8"/>
    <property type="match status" value="1"/>
</dbReference>
<dbReference type="EMBL" id="BMJJ01000004">
    <property type="protein sequence ID" value="GGD17379.1"/>
    <property type="molecule type" value="Genomic_DNA"/>
</dbReference>
<dbReference type="Gene3D" id="3.30.450.20">
    <property type="entry name" value="PAS domain"/>
    <property type="match status" value="2"/>
</dbReference>
<dbReference type="SUPFAM" id="SSF55785">
    <property type="entry name" value="PYP-like sensor domain (PAS domain)"/>
    <property type="match status" value="2"/>
</dbReference>
<reference evidence="2" key="1">
    <citation type="journal article" date="2014" name="Int. J. Syst. Evol. Microbiol.">
        <title>Complete genome sequence of Corynebacterium casei LMG S-19264T (=DSM 44701T), isolated from a smear-ripened cheese.</title>
        <authorList>
            <consortium name="US DOE Joint Genome Institute (JGI-PGF)"/>
            <person name="Walter F."/>
            <person name="Albersmeier A."/>
            <person name="Kalinowski J."/>
            <person name="Ruckert C."/>
        </authorList>
    </citation>
    <scope>NUCLEOTIDE SEQUENCE</scope>
    <source>
        <strain evidence="2">CGMCC 1.15493</strain>
    </source>
</reference>
<name>A0A917DAB7_9HYPH</name>
<dbReference type="InterPro" id="IPR011785">
    <property type="entry name" value="Tscrpt_reg_PpsR-CrtJ"/>
</dbReference>
<evidence type="ECO:0000259" key="1">
    <source>
        <dbReference type="SMART" id="SM00091"/>
    </source>
</evidence>
<dbReference type="Proteomes" id="UP000613160">
    <property type="component" value="Unassembled WGS sequence"/>
</dbReference>
<keyword evidence="3" id="KW-1185">Reference proteome</keyword>
<organism evidence="2 3">
    <name type="scientific">Aureimonas glaciei</name>
    <dbReference type="NCBI Taxonomy" id="1776957"/>
    <lineage>
        <taxon>Bacteria</taxon>
        <taxon>Pseudomonadati</taxon>
        <taxon>Pseudomonadota</taxon>
        <taxon>Alphaproteobacteria</taxon>
        <taxon>Hyphomicrobiales</taxon>
        <taxon>Aurantimonadaceae</taxon>
        <taxon>Aureimonas</taxon>
    </lineage>
</organism>
<proteinExistence type="predicted"/>
<dbReference type="NCBIfam" id="TIGR02040">
    <property type="entry name" value="PpsR-CrtJ"/>
    <property type="match status" value="1"/>
</dbReference>
<dbReference type="GO" id="GO:0043565">
    <property type="term" value="F:sequence-specific DNA binding"/>
    <property type="evidence" value="ECO:0007669"/>
    <property type="project" value="InterPro"/>
</dbReference>
<dbReference type="Pfam" id="PF13188">
    <property type="entry name" value="PAS_8"/>
    <property type="match status" value="2"/>
</dbReference>